<evidence type="ECO:0000313" key="4">
    <source>
        <dbReference type="Proteomes" id="UP000198348"/>
    </source>
</evidence>
<keyword evidence="2" id="KW-0812">Transmembrane</keyword>
<organism evidence="3 4">
    <name type="scientific">Haloechinothrix alba</name>
    <dbReference type="NCBI Taxonomy" id="664784"/>
    <lineage>
        <taxon>Bacteria</taxon>
        <taxon>Bacillati</taxon>
        <taxon>Actinomycetota</taxon>
        <taxon>Actinomycetes</taxon>
        <taxon>Pseudonocardiales</taxon>
        <taxon>Pseudonocardiaceae</taxon>
        <taxon>Haloechinothrix</taxon>
    </lineage>
</organism>
<evidence type="ECO:0000256" key="1">
    <source>
        <dbReference type="SAM" id="MobiDB-lite"/>
    </source>
</evidence>
<evidence type="ECO:0000313" key="3">
    <source>
        <dbReference type="EMBL" id="SNR80274.1"/>
    </source>
</evidence>
<gene>
    <name evidence="3" type="ORF">SAMN06265360_12036</name>
</gene>
<proteinExistence type="predicted"/>
<sequence length="294" mass="31199">MRGTVGAPLPAGATRAPTETEGNDVSTPTGESTPAPTGTPGEEPLPELDVTHQERQRRWTVLLRLLLLIPQFIVLYVLYLAAVVVVLIGWFAALVMGRLPGWCFQYLSGYLGYAARVNAYVYLLTDAYPPFAWSAPGHDAGLTLPAQDRLNRLAVLFRIILLIPAYIVAAVVASGWTVLAFFFWLIVLVLGRVPGPVFGASAAALRYELRFMAYTLLVTSAYPKMLFGDDKRVQRGGTGPAATSSDTRPLLLSTGGKVLLVAMIVLGVLGLGGSGATSTAGLDSAETGTSEFGG</sequence>
<accession>A0A238ZC39</accession>
<keyword evidence="4" id="KW-1185">Reference proteome</keyword>
<keyword evidence="2" id="KW-0472">Membrane</keyword>
<protein>
    <recommendedName>
        <fullName evidence="5">DUF4389 domain-containing protein</fullName>
    </recommendedName>
</protein>
<dbReference type="EMBL" id="FZNW01000020">
    <property type="protein sequence ID" value="SNR80274.1"/>
    <property type="molecule type" value="Genomic_DNA"/>
</dbReference>
<evidence type="ECO:0008006" key="5">
    <source>
        <dbReference type="Google" id="ProtNLM"/>
    </source>
</evidence>
<feature type="transmembrane region" description="Helical" evidence="2">
    <location>
        <begin position="258"/>
        <end position="276"/>
    </location>
</feature>
<dbReference type="AlphaFoldDB" id="A0A238ZC39"/>
<feature type="region of interest" description="Disordered" evidence="1">
    <location>
        <begin position="1"/>
        <end position="47"/>
    </location>
</feature>
<feature type="transmembrane region" description="Helical" evidence="2">
    <location>
        <begin position="182"/>
        <end position="205"/>
    </location>
</feature>
<keyword evidence="2" id="KW-1133">Transmembrane helix</keyword>
<feature type="transmembrane region" description="Helical" evidence="2">
    <location>
        <begin position="65"/>
        <end position="92"/>
    </location>
</feature>
<dbReference type="Proteomes" id="UP000198348">
    <property type="component" value="Unassembled WGS sequence"/>
</dbReference>
<dbReference type="InterPro" id="IPR025498">
    <property type="entry name" value="DUF4389"/>
</dbReference>
<evidence type="ECO:0000256" key="2">
    <source>
        <dbReference type="SAM" id="Phobius"/>
    </source>
</evidence>
<feature type="compositionally biased region" description="Low complexity" evidence="1">
    <location>
        <begin position="26"/>
        <end position="42"/>
    </location>
</feature>
<reference evidence="4" key="1">
    <citation type="submission" date="2017-06" db="EMBL/GenBank/DDBJ databases">
        <authorList>
            <person name="Varghese N."/>
            <person name="Submissions S."/>
        </authorList>
    </citation>
    <scope>NUCLEOTIDE SEQUENCE [LARGE SCALE GENOMIC DNA]</scope>
    <source>
        <strain evidence="4">DSM 45207</strain>
    </source>
</reference>
<feature type="transmembrane region" description="Helical" evidence="2">
    <location>
        <begin position="155"/>
        <end position="176"/>
    </location>
</feature>
<name>A0A238ZC39_9PSEU</name>
<dbReference type="Pfam" id="PF14333">
    <property type="entry name" value="DUF4389"/>
    <property type="match status" value="2"/>
</dbReference>